<proteinExistence type="predicted"/>
<keyword evidence="1" id="KW-0645">Protease</keyword>
<organism evidence="1 2">
    <name type="scientific">Nostoc cf. edaphicum LEGE 07299</name>
    <dbReference type="NCBI Taxonomy" id="2777974"/>
    <lineage>
        <taxon>Bacteria</taxon>
        <taxon>Bacillati</taxon>
        <taxon>Cyanobacteriota</taxon>
        <taxon>Cyanophyceae</taxon>
        <taxon>Nostocales</taxon>
        <taxon>Nostocaceae</taxon>
        <taxon>Nostoc</taxon>
    </lineage>
</organism>
<feature type="non-terminal residue" evidence="1">
    <location>
        <position position="1"/>
    </location>
</feature>
<sequence>IERAIEQDSSIVIEGCQTICYFLQQQGKINEAKSYQERAVNYHELILKAQEERSSVREKDKLESHNASDIEVNKLRQQFSHHSDIKTAYFVQKNMEFFPEKPFYVLALTREVSFLEGIHETDHSKLVNSLLEENEFLGNVFIFILNDYLNMEKKLKRIPNSMIYQKKGKK</sequence>
<dbReference type="GO" id="GO:0008233">
    <property type="term" value="F:peptidase activity"/>
    <property type="evidence" value="ECO:0007669"/>
    <property type="project" value="UniProtKB-KW"/>
</dbReference>
<evidence type="ECO:0000313" key="2">
    <source>
        <dbReference type="Proteomes" id="UP000647836"/>
    </source>
</evidence>
<dbReference type="GO" id="GO:0006508">
    <property type="term" value="P:proteolysis"/>
    <property type="evidence" value="ECO:0007669"/>
    <property type="project" value="UniProtKB-KW"/>
</dbReference>
<gene>
    <name evidence="1" type="ORF">IQ229_19290</name>
</gene>
<comment type="caution">
    <text evidence="1">The sequence shown here is derived from an EMBL/GenBank/DDBJ whole genome shotgun (WGS) entry which is preliminary data.</text>
</comment>
<protein>
    <submittedName>
        <fullName evidence="1">Zn-dependent protease</fullName>
    </submittedName>
</protein>
<reference evidence="1 2" key="1">
    <citation type="submission" date="2020-10" db="EMBL/GenBank/DDBJ databases">
        <authorList>
            <person name="Castelo-Branco R."/>
            <person name="Eusebio N."/>
            <person name="Adriana R."/>
            <person name="Vieira A."/>
            <person name="Brugerolle De Fraissinette N."/>
            <person name="Rezende De Castro R."/>
            <person name="Schneider M.P."/>
            <person name="Vasconcelos V."/>
            <person name="Leao P.N."/>
        </authorList>
    </citation>
    <scope>NUCLEOTIDE SEQUENCE [LARGE SCALE GENOMIC DNA]</scope>
    <source>
        <strain evidence="1 2">LEGE 07299</strain>
    </source>
</reference>
<keyword evidence="2" id="KW-1185">Reference proteome</keyword>
<evidence type="ECO:0000313" key="1">
    <source>
        <dbReference type="EMBL" id="MBE9106994.1"/>
    </source>
</evidence>
<dbReference type="EMBL" id="JADEXF010000703">
    <property type="protein sequence ID" value="MBE9106994.1"/>
    <property type="molecule type" value="Genomic_DNA"/>
</dbReference>
<dbReference type="Proteomes" id="UP000647836">
    <property type="component" value="Unassembled WGS sequence"/>
</dbReference>
<accession>A0ABR9U2T6</accession>
<keyword evidence="1" id="KW-0378">Hydrolase</keyword>
<name>A0ABR9U2T6_9NOSO</name>